<dbReference type="Pfam" id="PF01582">
    <property type="entry name" value="TIR"/>
    <property type="match status" value="1"/>
</dbReference>
<dbReference type="SMART" id="SM00369">
    <property type="entry name" value="LRR_TYP"/>
    <property type="match status" value="19"/>
</dbReference>
<evidence type="ECO:0000256" key="13">
    <source>
        <dbReference type="ARBA" id="ARBA00023170"/>
    </source>
</evidence>
<keyword evidence="9" id="KW-0677">Repeat</keyword>
<dbReference type="GO" id="GO:0007399">
    <property type="term" value="P:nervous system development"/>
    <property type="evidence" value="ECO:0007669"/>
    <property type="project" value="UniProtKB-ARBA"/>
</dbReference>
<evidence type="ECO:0000256" key="15">
    <source>
        <dbReference type="SAM" id="Phobius"/>
    </source>
</evidence>
<reference evidence="17" key="1">
    <citation type="submission" date="2014-05" db="EMBL/GenBank/DDBJ databases">
        <authorList>
            <person name="Chronopoulou M."/>
        </authorList>
    </citation>
    <scope>NUCLEOTIDE SEQUENCE</scope>
    <source>
        <tissue evidence="17">Whole organism</tissue>
    </source>
</reference>
<dbReference type="EMBL" id="HACA01002704">
    <property type="protein sequence ID" value="CDW20065.1"/>
    <property type="molecule type" value="Transcribed_RNA"/>
</dbReference>
<accession>A0A0K2T2M9</accession>
<dbReference type="SUPFAM" id="SSF52058">
    <property type="entry name" value="L domain-like"/>
    <property type="match status" value="3"/>
</dbReference>
<dbReference type="SMART" id="SM00365">
    <property type="entry name" value="LRR_SD22"/>
    <property type="match status" value="9"/>
</dbReference>
<evidence type="ECO:0000259" key="16">
    <source>
        <dbReference type="PROSITE" id="PS50104"/>
    </source>
</evidence>
<evidence type="ECO:0000256" key="6">
    <source>
        <dbReference type="ARBA" id="ARBA00022614"/>
    </source>
</evidence>
<feature type="transmembrane region" description="Helical" evidence="15">
    <location>
        <begin position="12"/>
        <end position="30"/>
    </location>
</feature>
<dbReference type="SUPFAM" id="SSF52200">
    <property type="entry name" value="Toll/Interleukin receptor TIR domain"/>
    <property type="match status" value="1"/>
</dbReference>
<feature type="domain" description="TIR" evidence="16">
    <location>
        <begin position="1033"/>
        <end position="1171"/>
    </location>
</feature>
<dbReference type="PROSITE" id="PS51450">
    <property type="entry name" value="LRR"/>
    <property type="match status" value="8"/>
</dbReference>
<organism evidence="17">
    <name type="scientific">Lepeophtheirus salmonis</name>
    <name type="common">Salmon louse</name>
    <name type="synonym">Caligus salmonis</name>
    <dbReference type="NCBI Taxonomy" id="72036"/>
    <lineage>
        <taxon>Eukaryota</taxon>
        <taxon>Metazoa</taxon>
        <taxon>Ecdysozoa</taxon>
        <taxon>Arthropoda</taxon>
        <taxon>Crustacea</taxon>
        <taxon>Multicrustacea</taxon>
        <taxon>Hexanauplia</taxon>
        <taxon>Copepoda</taxon>
        <taxon>Siphonostomatoida</taxon>
        <taxon>Caligidae</taxon>
        <taxon>Lepeophtheirus</taxon>
    </lineage>
</organism>
<keyword evidence="12" id="KW-1015">Disulfide bond</keyword>
<keyword evidence="7 15" id="KW-0812">Transmembrane</keyword>
<dbReference type="FunFam" id="3.80.10.10:FF:000002">
    <property type="entry name" value="Slit guidance ligand 2"/>
    <property type="match status" value="1"/>
</dbReference>
<protein>
    <submittedName>
        <fullName evidence="17">Tolllike receptor 6 [Tribolium castaneum]</fullName>
    </submittedName>
</protein>
<keyword evidence="4" id="KW-0217">Developmental protein</keyword>
<dbReference type="InterPro" id="IPR003591">
    <property type="entry name" value="Leu-rich_rpt_typical-subtyp"/>
</dbReference>
<evidence type="ECO:0000256" key="10">
    <source>
        <dbReference type="ARBA" id="ARBA00022989"/>
    </source>
</evidence>
<dbReference type="PROSITE" id="PS50104">
    <property type="entry name" value="TIR"/>
    <property type="match status" value="1"/>
</dbReference>
<dbReference type="PANTHER" id="PTHR24365:SF541">
    <property type="entry name" value="PROTEIN TOLL-RELATED"/>
    <property type="match status" value="1"/>
</dbReference>
<proteinExistence type="inferred from homology"/>
<keyword evidence="11 15" id="KW-0472">Membrane</keyword>
<dbReference type="GO" id="GO:0005886">
    <property type="term" value="C:plasma membrane"/>
    <property type="evidence" value="ECO:0007669"/>
    <property type="project" value="TreeGrafter"/>
</dbReference>
<dbReference type="FunFam" id="3.40.50.10140:FF:000021">
    <property type="entry name" value="Toll receptor 13"/>
    <property type="match status" value="1"/>
</dbReference>
<keyword evidence="10 15" id="KW-1133">Transmembrane helix</keyword>
<dbReference type="InterPro" id="IPR000157">
    <property type="entry name" value="TIR_dom"/>
</dbReference>
<evidence type="ECO:0000256" key="7">
    <source>
        <dbReference type="ARBA" id="ARBA00022692"/>
    </source>
</evidence>
<dbReference type="GO" id="GO:0007165">
    <property type="term" value="P:signal transduction"/>
    <property type="evidence" value="ECO:0007669"/>
    <property type="project" value="InterPro"/>
</dbReference>
<keyword evidence="13 17" id="KW-0675">Receptor</keyword>
<keyword evidence="5" id="KW-0964">Secreted</keyword>
<keyword evidence="8" id="KW-0732">Signal</keyword>
<evidence type="ECO:0000256" key="5">
    <source>
        <dbReference type="ARBA" id="ARBA00022525"/>
    </source>
</evidence>
<dbReference type="InterPro" id="IPR035897">
    <property type="entry name" value="Toll_tir_struct_dom_sf"/>
</dbReference>
<dbReference type="PANTHER" id="PTHR24365">
    <property type="entry name" value="TOLL-LIKE RECEPTOR"/>
    <property type="match status" value="1"/>
</dbReference>
<dbReference type="SMART" id="SM00255">
    <property type="entry name" value="TIR"/>
    <property type="match status" value="1"/>
</dbReference>
<dbReference type="Gene3D" id="3.40.50.10140">
    <property type="entry name" value="Toll/interleukin-1 receptor homology (TIR) domain"/>
    <property type="match status" value="1"/>
</dbReference>
<dbReference type="InterPro" id="IPR032675">
    <property type="entry name" value="LRR_dom_sf"/>
</dbReference>
<name>A0A0K2T2M9_LEPSM</name>
<dbReference type="GO" id="GO:0005576">
    <property type="term" value="C:extracellular region"/>
    <property type="evidence" value="ECO:0007669"/>
    <property type="project" value="UniProtKB-SubCell"/>
</dbReference>
<sequence>MVWIGPVPSSLAAFYLFSVVICIFVNGFPVPDDCTSSPISGGGVAAGISLVCSLSAINSDSEKTNFSVIPSEQALSLIVMCKDNLIMSKLEPGGFISLKKLRYLEIKDCQLTAIPDEAFAGLTDLIALKIRSTSSFVVENEAFAGLTSLQTLDLAQNSIISLSKKSFCNLAQLKLLNLSRNEIESTVTIGSHECINDLHNLETLDLSYNQIWYFMINNPFVSNIIVKNNALATLEEDSLKNVVNLKLLDLSNNVIENLPLNFVSESYLLEEIILSNNSILYLPDEVFNNQSSLTTLDLSGNRLQSISSKVFSGCGMRLKKLDLSYNDLKGLSSNAFLELSALHTLNLNYNSLYKLPSLQSIGKTLTNLYLSSNFLGSEMEDIGLIDDLESLSHLTLNHNGIENIPPMFFLNSTHSINVLDLSHNNFSIIPDAVRSLQNLQSFSISNNQIKELGALSMRHLWRFQADHNLLNKIDSSNFKNMMHLQVLDLSSNSIYDVDSGSFEMNTRLKAIRLDNNNISVVMNIFQDLPNLTWLNLSANSISAFDYAMVPKTIQWLDLHNNLLKSLDNRFSVEDLNLLGHLDASFNQIQEIGPQNIPNNIITLLLNDNQISQMGPYTFYKKKKLKKVDLTLNRMENITSNALRLSSELEFNVDIEFYFGGNPIKCDCQMTWFKSINSVNGLQMFPTVADLESIYCELVYSREQSFVPLVEAESDNFLCEYKAHCFALCQCCEYDACDCEMTCPSNCTCYHDNSWAKNIAECSFSNLKGLPDRLPMDATEIFLDGNEISVVQSHTFIGRKNLKILYLNESQVRYLPNNSFNGLIALEELHLENNHITRLEGSEFNGLFRLNKLYLHKNKISFVNNFTFKELKALETLYIHGNHISIFPPWVFFQNPLLATLTLSENPWNCDCNYMKRFENWIEGFHGKILDLYYVSCSKGIRIRGNTCPSTTDTTNLQSFVEDSERNKRIILEPSTTDLILPLVSSVVILSLIIIVIILAFIFRYEVRVWVYSKFGIRLFDKISQDQSIREKDMLYDAFFAYSNNDDVFVRQVLAPELEHGSHSYKICLLYRDLPTQPSYIADTIVQASGESRRTIIILSDNFLKSEWSRYNYKSGLHQAFGTFKNAYNLIVIILGNVSLRDLDPDIRHYFSSSVIIRWGDKLFWDKLKYSLPDVENADESSVINLQDVRHSSTYSFNYDSCQQSNSSIRTMTIHI</sequence>
<feature type="transmembrane region" description="Helical" evidence="15">
    <location>
        <begin position="978"/>
        <end position="1002"/>
    </location>
</feature>
<evidence type="ECO:0000256" key="8">
    <source>
        <dbReference type="ARBA" id="ARBA00022729"/>
    </source>
</evidence>
<evidence type="ECO:0000256" key="14">
    <source>
        <dbReference type="ARBA" id="ARBA00023180"/>
    </source>
</evidence>
<dbReference type="Pfam" id="PF13306">
    <property type="entry name" value="LRR_5"/>
    <property type="match status" value="1"/>
</dbReference>
<evidence type="ECO:0000313" key="17">
    <source>
        <dbReference type="EMBL" id="CDW20065.1"/>
    </source>
</evidence>
<dbReference type="Gene3D" id="3.80.10.10">
    <property type="entry name" value="Ribonuclease Inhibitor"/>
    <property type="match status" value="6"/>
</dbReference>
<keyword evidence="6" id="KW-0433">Leucine-rich repeat</keyword>
<dbReference type="Pfam" id="PF13855">
    <property type="entry name" value="LRR_8"/>
    <property type="match status" value="6"/>
</dbReference>
<evidence type="ECO:0000256" key="11">
    <source>
        <dbReference type="ARBA" id="ARBA00023136"/>
    </source>
</evidence>
<dbReference type="InterPro" id="IPR001611">
    <property type="entry name" value="Leu-rich_rpt"/>
</dbReference>
<evidence type="ECO:0000256" key="4">
    <source>
        <dbReference type="ARBA" id="ARBA00022473"/>
    </source>
</evidence>
<keyword evidence="14" id="KW-0325">Glycoprotein</keyword>
<evidence type="ECO:0000256" key="2">
    <source>
        <dbReference type="ARBA" id="ARBA00004613"/>
    </source>
</evidence>
<dbReference type="AlphaFoldDB" id="A0A0K2T2M9"/>
<evidence type="ECO:0000256" key="12">
    <source>
        <dbReference type="ARBA" id="ARBA00023157"/>
    </source>
</evidence>
<evidence type="ECO:0000256" key="1">
    <source>
        <dbReference type="ARBA" id="ARBA00004167"/>
    </source>
</evidence>
<comment type="similarity">
    <text evidence="3">Belongs to the Toll-like receptor family.</text>
</comment>
<dbReference type="InterPro" id="IPR026906">
    <property type="entry name" value="LRR_5"/>
</dbReference>
<gene>
    <name evidence="17" type="primary">Toll6</name>
</gene>
<comment type="subcellular location">
    <subcellularLocation>
        <location evidence="1">Membrane</location>
        <topology evidence="1">Single-pass membrane protein</topology>
    </subcellularLocation>
    <subcellularLocation>
        <location evidence="2">Secreted</location>
    </subcellularLocation>
</comment>
<dbReference type="SMART" id="SM00364">
    <property type="entry name" value="LRR_BAC"/>
    <property type="match status" value="7"/>
</dbReference>
<evidence type="ECO:0000256" key="9">
    <source>
        <dbReference type="ARBA" id="ARBA00022737"/>
    </source>
</evidence>
<dbReference type="OrthoDB" id="2015831at2759"/>
<evidence type="ECO:0000256" key="3">
    <source>
        <dbReference type="ARBA" id="ARBA00009634"/>
    </source>
</evidence>
<dbReference type="GO" id="GO:0038023">
    <property type="term" value="F:signaling receptor activity"/>
    <property type="evidence" value="ECO:0007669"/>
    <property type="project" value="TreeGrafter"/>
</dbReference>